<dbReference type="Gene3D" id="2.40.30.170">
    <property type="match status" value="1"/>
</dbReference>
<dbReference type="PANTHER" id="PTHR30469:SF15">
    <property type="entry name" value="HLYD FAMILY OF SECRETION PROTEINS"/>
    <property type="match status" value="1"/>
</dbReference>
<dbReference type="GO" id="GO:0015562">
    <property type="term" value="F:efflux transmembrane transporter activity"/>
    <property type="evidence" value="ECO:0007669"/>
    <property type="project" value="TreeGrafter"/>
</dbReference>
<organism evidence="1 2">
    <name type="scientific">Runella defluvii</name>
    <dbReference type="NCBI Taxonomy" id="370973"/>
    <lineage>
        <taxon>Bacteria</taxon>
        <taxon>Pseudomonadati</taxon>
        <taxon>Bacteroidota</taxon>
        <taxon>Cytophagia</taxon>
        <taxon>Cytophagales</taxon>
        <taxon>Spirosomataceae</taxon>
        <taxon>Runella</taxon>
    </lineage>
</organism>
<dbReference type="RefSeq" id="WP_310586981.1">
    <property type="nucleotide sequence ID" value="NZ_JACIBY010000003.1"/>
</dbReference>
<sequence>MEIKKVKKEWLLLFCLPLWWGCGKKSDSEEKVAKVDSVALPSTKDQILGVARIEPEDGLMSLTAGTTGRVLEVLIDENDSVTKGQPLLRVEVAVENAQLRQSQSKIATLQATLAANQATLEGLRVSLANAQENYTRNVDLFKGNAQTKQAVDDSKATVDKLLKDSETAEANVRQAQSRIGESKADLNYYQTVLEKKKVLALLSGKILKVLVKVGEYVNNDSQIADFAPSGPLYAKTEVDELYAERVQVGQKAYILSQTTGDTLAQGKVSYAAAYLKQKSLFKDQATEQEDRRVRDVSIRLEAGKMPLIGSRVDCLILLQ</sequence>
<dbReference type="Proteomes" id="UP000541352">
    <property type="component" value="Unassembled WGS sequence"/>
</dbReference>
<name>A0A7W5ZKX2_9BACT</name>
<dbReference type="Gene3D" id="1.10.287.470">
    <property type="entry name" value="Helix hairpin bin"/>
    <property type="match status" value="1"/>
</dbReference>
<dbReference type="SUPFAM" id="SSF111369">
    <property type="entry name" value="HlyD-like secretion proteins"/>
    <property type="match status" value="1"/>
</dbReference>
<comment type="caution">
    <text evidence="1">The sequence shown here is derived from an EMBL/GenBank/DDBJ whole genome shotgun (WGS) entry which is preliminary data.</text>
</comment>
<dbReference type="EMBL" id="JACIBY010000003">
    <property type="protein sequence ID" value="MBB3837694.1"/>
    <property type="molecule type" value="Genomic_DNA"/>
</dbReference>
<keyword evidence="2" id="KW-1185">Reference proteome</keyword>
<gene>
    <name evidence="1" type="ORF">FHS57_001691</name>
</gene>
<dbReference type="GO" id="GO:1990281">
    <property type="term" value="C:efflux pump complex"/>
    <property type="evidence" value="ECO:0007669"/>
    <property type="project" value="TreeGrafter"/>
</dbReference>
<dbReference type="PANTHER" id="PTHR30469">
    <property type="entry name" value="MULTIDRUG RESISTANCE PROTEIN MDTA"/>
    <property type="match status" value="1"/>
</dbReference>
<evidence type="ECO:0000313" key="2">
    <source>
        <dbReference type="Proteomes" id="UP000541352"/>
    </source>
</evidence>
<dbReference type="AlphaFoldDB" id="A0A7W5ZKX2"/>
<protein>
    <submittedName>
        <fullName evidence="1">Multidrug resistance efflux pump</fullName>
    </submittedName>
</protein>
<evidence type="ECO:0000313" key="1">
    <source>
        <dbReference type="EMBL" id="MBB3837694.1"/>
    </source>
</evidence>
<proteinExistence type="predicted"/>
<reference evidence="1 2" key="1">
    <citation type="submission" date="2020-08" db="EMBL/GenBank/DDBJ databases">
        <title>Genomic Encyclopedia of Type Strains, Phase IV (KMG-IV): sequencing the most valuable type-strain genomes for metagenomic binning, comparative biology and taxonomic classification.</title>
        <authorList>
            <person name="Goeker M."/>
        </authorList>
    </citation>
    <scope>NUCLEOTIDE SEQUENCE [LARGE SCALE GENOMIC DNA]</scope>
    <source>
        <strain evidence="1 2">DSM 17976</strain>
    </source>
</reference>
<accession>A0A7W5ZKX2</accession>